<reference evidence="1 2" key="1">
    <citation type="submission" date="2020-07" db="EMBL/GenBank/DDBJ databases">
        <title>Genomic Encyclopedia of Type Strains, Phase IV (KMG-V): Genome sequencing to study the core and pangenomes of soil and plant-associated prokaryotes.</title>
        <authorList>
            <person name="Whitman W."/>
        </authorList>
    </citation>
    <scope>NUCLEOTIDE SEQUENCE [LARGE SCALE GENOMIC DNA]</scope>
    <source>
        <strain evidence="1 2">SAS40</strain>
    </source>
</reference>
<dbReference type="InterPro" id="IPR029045">
    <property type="entry name" value="ClpP/crotonase-like_dom_sf"/>
</dbReference>
<dbReference type="RefSeq" id="WP_179589541.1">
    <property type="nucleotide sequence ID" value="NZ_JACBYR010000002.1"/>
</dbReference>
<accession>A0A7Y9J0K2</accession>
<name>A0A7Y9J0K2_9BURK</name>
<comment type="caution">
    <text evidence="1">The sequence shown here is derived from an EMBL/GenBank/DDBJ whole genome shotgun (WGS) entry which is preliminary data.</text>
</comment>
<gene>
    <name evidence="1" type="ORF">FHW18_004841</name>
</gene>
<protein>
    <recommendedName>
        <fullName evidence="3">Lipoprotein</fullName>
    </recommendedName>
</protein>
<dbReference type="PROSITE" id="PS51257">
    <property type="entry name" value="PROKAR_LIPOPROTEIN"/>
    <property type="match status" value="1"/>
</dbReference>
<organism evidence="1 2">
    <name type="scientific">Pigmentiphaga litoralis</name>
    <dbReference type="NCBI Taxonomy" id="516702"/>
    <lineage>
        <taxon>Bacteria</taxon>
        <taxon>Pseudomonadati</taxon>
        <taxon>Pseudomonadota</taxon>
        <taxon>Betaproteobacteria</taxon>
        <taxon>Burkholderiales</taxon>
        <taxon>Alcaligenaceae</taxon>
        <taxon>Pigmentiphaga</taxon>
    </lineage>
</organism>
<dbReference type="Gene3D" id="3.90.226.10">
    <property type="entry name" value="2-enoyl-CoA Hydratase, Chain A, domain 1"/>
    <property type="match status" value="1"/>
</dbReference>
<dbReference type="AlphaFoldDB" id="A0A7Y9J0K2"/>
<dbReference type="Proteomes" id="UP000542125">
    <property type="component" value="Unassembled WGS sequence"/>
</dbReference>
<evidence type="ECO:0000313" key="1">
    <source>
        <dbReference type="EMBL" id="NYE85534.1"/>
    </source>
</evidence>
<dbReference type="SUPFAM" id="SSF52096">
    <property type="entry name" value="ClpP/crotonase"/>
    <property type="match status" value="1"/>
</dbReference>
<dbReference type="EMBL" id="JACBYR010000002">
    <property type="protein sequence ID" value="NYE85534.1"/>
    <property type="molecule type" value="Genomic_DNA"/>
</dbReference>
<keyword evidence="2" id="KW-1185">Reference proteome</keyword>
<evidence type="ECO:0008006" key="3">
    <source>
        <dbReference type="Google" id="ProtNLM"/>
    </source>
</evidence>
<sequence>MSMTFLRKSLFAFLILAGFALGGCNVARAEKMRFSFGSDTPRCNDATCATWINARGVITNETPADFIAFIDRNALRAKTVRFDSPGGDLVAGMRLGEVIRVKKFDTEAITCASACAYAFLGGVQRRFASKQTRFGVHRFYRSKPRNPTLRHYSGEDLDTPQRLMAGLMLYAMKMGVDLRLLAMATEAGPGEMRWIDAEEARTLNVTYTPYTWDRWEIKPLGKGIIAISQNQDKNASMQIACTKSEGAYFLIRDERENAGWFRQCQATRGNGHPILGTLVSDQDVVTRTSQDKATIAFFIDPRKVTFGNATVFADPNTYGPSCIAPFDKYVGATAGLKEAAQLALRNCVE</sequence>
<proteinExistence type="predicted"/>
<evidence type="ECO:0000313" key="2">
    <source>
        <dbReference type="Proteomes" id="UP000542125"/>
    </source>
</evidence>